<keyword evidence="1" id="KW-0808">Transferase</keyword>
<gene>
    <name evidence="1" type="ORF">R3P38DRAFT_3537433</name>
</gene>
<comment type="caution">
    <text evidence="1">The sequence shown here is derived from an EMBL/GenBank/DDBJ whole genome shotgun (WGS) entry which is preliminary data.</text>
</comment>
<evidence type="ECO:0000313" key="1">
    <source>
        <dbReference type="EMBL" id="KAK7023212.1"/>
    </source>
</evidence>
<protein>
    <submittedName>
        <fullName evidence="1">Reverse transcriptase domain-containing protein</fullName>
    </submittedName>
</protein>
<reference evidence="1 2" key="1">
    <citation type="journal article" date="2024" name="J Genomics">
        <title>Draft genome sequencing and assembly of Favolaschia claudopus CIRM-BRFM 2984 isolated from oak limbs.</title>
        <authorList>
            <person name="Navarro D."/>
            <person name="Drula E."/>
            <person name="Chaduli D."/>
            <person name="Cazenave R."/>
            <person name="Ahrendt S."/>
            <person name="Wang J."/>
            <person name="Lipzen A."/>
            <person name="Daum C."/>
            <person name="Barry K."/>
            <person name="Grigoriev I.V."/>
            <person name="Favel A."/>
            <person name="Rosso M.N."/>
            <person name="Martin F."/>
        </authorList>
    </citation>
    <scope>NUCLEOTIDE SEQUENCE [LARGE SCALE GENOMIC DNA]</scope>
    <source>
        <strain evidence="1 2">CIRM-BRFM 2984</strain>
    </source>
</reference>
<keyword evidence="1" id="KW-0548">Nucleotidyltransferase</keyword>
<dbReference type="EMBL" id="JAWWNJ010000036">
    <property type="protein sequence ID" value="KAK7023212.1"/>
    <property type="molecule type" value="Genomic_DNA"/>
</dbReference>
<accession>A0AAW0BAS2</accession>
<keyword evidence="1" id="KW-0695">RNA-directed DNA polymerase</keyword>
<dbReference type="AlphaFoldDB" id="A0AAW0BAS2"/>
<organism evidence="1 2">
    <name type="scientific">Favolaschia claudopus</name>
    <dbReference type="NCBI Taxonomy" id="2862362"/>
    <lineage>
        <taxon>Eukaryota</taxon>
        <taxon>Fungi</taxon>
        <taxon>Dikarya</taxon>
        <taxon>Basidiomycota</taxon>
        <taxon>Agaricomycotina</taxon>
        <taxon>Agaricomycetes</taxon>
        <taxon>Agaricomycetidae</taxon>
        <taxon>Agaricales</taxon>
        <taxon>Marasmiineae</taxon>
        <taxon>Mycenaceae</taxon>
        <taxon>Favolaschia</taxon>
    </lineage>
</organism>
<evidence type="ECO:0000313" key="2">
    <source>
        <dbReference type="Proteomes" id="UP001362999"/>
    </source>
</evidence>
<sequence>MPIRARRLILALGRLQYMSGIRGNRTIRDAFIDSVALFAEGKSGWAGDMAIVLGRLPTPVLVTPADFLCPDSILAIQKRVVEVVDGHLQMQTDVSYRSILLHHRLELMNDALTTVTRRRRHYLTLVHHRALTLPRANKRYRLSIPREERLCRFCQLEVEDEVHALLECEGHAALVEMRDVFLDDLLSVDPVLGSQKVVLDPLAFLRRCVASRKGIPVVAKYVYEVLREFDCYMRYIPPGYGR</sequence>
<keyword evidence="2" id="KW-1185">Reference proteome</keyword>
<dbReference type="Proteomes" id="UP001362999">
    <property type="component" value="Unassembled WGS sequence"/>
</dbReference>
<proteinExistence type="predicted"/>
<dbReference type="GO" id="GO:0003964">
    <property type="term" value="F:RNA-directed DNA polymerase activity"/>
    <property type="evidence" value="ECO:0007669"/>
    <property type="project" value="UniProtKB-KW"/>
</dbReference>
<name>A0AAW0BAS2_9AGAR</name>